<feature type="domain" description="NAD-dependent epimerase/dehydratase" evidence="5">
    <location>
        <begin position="6"/>
        <end position="241"/>
    </location>
</feature>
<keyword evidence="3" id="KW-0520">NAD</keyword>
<dbReference type="InterPro" id="IPR001509">
    <property type="entry name" value="Epimerase_deHydtase"/>
</dbReference>
<evidence type="ECO:0000313" key="6">
    <source>
        <dbReference type="EMBL" id="MFD2419662.1"/>
    </source>
</evidence>
<dbReference type="InterPro" id="IPR044516">
    <property type="entry name" value="UXS-like"/>
</dbReference>
<proteinExistence type="predicted"/>
<comment type="cofactor">
    <cofactor evidence="1">
        <name>NAD(+)</name>
        <dbReference type="ChEBI" id="CHEBI:57540"/>
    </cofactor>
</comment>
<gene>
    <name evidence="6" type="ORF">ACFSXZ_25365</name>
</gene>
<evidence type="ECO:0000256" key="3">
    <source>
        <dbReference type="ARBA" id="ARBA00023027"/>
    </source>
</evidence>
<accession>A0ABW5G0R9</accession>
<reference evidence="7" key="1">
    <citation type="journal article" date="2019" name="Int. J. Syst. Evol. Microbiol.">
        <title>The Global Catalogue of Microorganisms (GCM) 10K type strain sequencing project: providing services to taxonomists for standard genome sequencing and annotation.</title>
        <authorList>
            <consortium name="The Broad Institute Genomics Platform"/>
            <consortium name="The Broad Institute Genome Sequencing Center for Infectious Disease"/>
            <person name="Wu L."/>
            <person name="Ma J."/>
        </authorList>
    </citation>
    <scope>NUCLEOTIDE SEQUENCE [LARGE SCALE GENOMIC DNA]</scope>
    <source>
        <strain evidence="7">CGMCC 4.7645</strain>
    </source>
</reference>
<dbReference type="PANTHER" id="PTHR43078:SF6">
    <property type="entry name" value="UDP-GLUCURONIC ACID DECARBOXYLASE 1"/>
    <property type="match status" value="1"/>
</dbReference>
<sequence>MSFTRALVTGGSGFLGSHLCESLLRDDVDVVCLDNFATGAAANVTHLAGQAGFTMLEHDVTRPFEVEGEFDLVAHLASAASPPDYFGLPIETLRAGALGTANALDLARAHGARFLLASTSEVYGDPLVHPQPETYWGNVNPIGPRSVYDEAKRYAEALTTAYRREFGVDTTIARIFNTYGPRMRPDDGRMIPSFVCQALTGQPLTVTGRGDQTRSVCYVDDTVRGLVALAASGHSGPVNLGNPDERPVLALAREIREVTGADVPIRHVDAAVDDPKRRCPDISLAKSVLDWRPEISFSEGISRTVAWFADGFAEQVSLH</sequence>
<name>A0ABW5G0R9_9PSEU</name>
<dbReference type="CDD" id="cd05230">
    <property type="entry name" value="UGD_SDR_e"/>
    <property type="match status" value="1"/>
</dbReference>
<organism evidence="6 7">
    <name type="scientific">Amycolatopsis pigmentata</name>
    <dbReference type="NCBI Taxonomy" id="450801"/>
    <lineage>
        <taxon>Bacteria</taxon>
        <taxon>Bacillati</taxon>
        <taxon>Actinomycetota</taxon>
        <taxon>Actinomycetes</taxon>
        <taxon>Pseudonocardiales</taxon>
        <taxon>Pseudonocardiaceae</taxon>
        <taxon>Amycolatopsis</taxon>
    </lineage>
</organism>
<comment type="caution">
    <text evidence="6">The sequence shown here is derived from an EMBL/GenBank/DDBJ whole genome shotgun (WGS) entry which is preliminary data.</text>
</comment>
<evidence type="ECO:0000256" key="1">
    <source>
        <dbReference type="ARBA" id="ARBA00001911"/>
    </source>
</evidence>
<evidence type="ECO:0000256" key="4">
    <source>
        <dbReference type="ARBA" id="ARBA00023239"/>
    </source>
</evidence>
<evidence type="ECO:0000313" key="7">
    <source>
        <dbReference type="Proteomes" id="UP001597417"/>
    </source>
</evidence>
<dbReference type="RefSeq" id="WP_378267688.1">
    <property type="nucleotide sequence ID" value="NZ_JBHUKR010000013.1"/>
</dbReference>
<protein>
    <submittedName>
        <fullName evidence="6">UDP-glucuronic acid decarboxylase family protein</fullName>
        <ecNumber evidence="6">4.1.1.35</ecNumber>
    </submittedName>
</protein>
<evidence type="ECO:0000256" key="2">
    <source>
        <dbReference type="ARBA" id="ARBA00022793"/>
    </source>
</evidence>
<keyword evidence="4 6" id="KW-0456">Lyase</keyword>
<dbReference type="Proteomes" id="UP001597417">
    <property type="component" value="Unassembled WGS sequence"/>
</dbReference>
<keyword evidence="2" id="KW-0210">Decarboxylase</keyword>
<dbReference type="Gene3D" id="3.40.50.720">
    <property type="entry name" value="NAD(P)-binding Rossmann-like Domain"/>
    <property type="match status" value="1"/>
</dbReference>
<dbReference type="GO" id="GO:0048040">
    <property type="term" value="F:UDP-glucuronate decarboxylase activity"/>
    <property type="evidence" value="ECO:0007669"/>
    <property type="project" value="UniProtKB-EC"/>
</dbReference>
<evidence type="ECO:0000259" key="5">
    <source>
        <dbReference type="Pfam" id="PF01370"/>
    </source>
</evidence>
<dbReference type="SUPFAM" id="SSF51735">
    <property type="entry name" value="NAD(P)-binding Rossmann-fold domains"/>
    <property type="match status" value="1"/>
</dbReference>
<dbReference type="Pfam" id="PF01370">
    <property type="entry name" value="Epimerase"/>
    <property type="match status" value="1"/>
</dbReference>
<dbReference type="EMBL" id="JBHUKR010000013">
    <property type="protein sequence ID" value="MFD2419662.1"/>
    <property type="molecule type" value="Genomic_DNA"/>
</dbReference>
<dbReference type="EC" id="4.1.1.35" evidence="6"/>
<dbReference type="PANTHER" id="PTHR43078">
    <property type="entry name" value="UDP-GLUCURONIC ACID DECARBOXYLASE-RELATED"/>
    <property type="match status" value="1"/>
</dbReference>
<dbReference type="InterPro" id="IPR036291">
    <property type="entry name" value="NAD(P)-bd_dom_sf"/>
</dbReference>
<keyword evidence="7" id="KW-1185">Reference proteome</keyword>